<feature type="transmembrane region" description="Helical" evidence="12">
    <location>
        <begin position="1082"/>
        <end position="1105"/>
    </location>
</feature>
<comment type="subcellular location">
    <subcellularLocation>
        <location evidence="1">Membrane</location>
        <topology evidence="1">Multi-pass membrane protein</topology>
    </subcellularLocation>
    <subcellularLocation>
        <location evidence="2">Nucleus</location>
        <location evidence="2">Nucleolus</location>
    </subcellularLocation>
</comment>
<dbReference type="SUPFAM" id="SSF103473">
    <property type="entry name" value="MFS general substrate transporter"/>
    <property type="match status" value="1"/>
</dbReference>
<dbReference type="InterPro" id="IPR020846">
    <property type="entry name" value="MFS_dom"/>
</dbReference>
<evidence type="ECO:0000256" key="7">
    <source>
        <dbReference type="ARBA" id="ARBA00022989"/>
    </source>
</evidence>
<reference evidence="14" key="1">
    <citation type="submission" date="2019-10" db="EMBL/GenBank/DDBJ databases">
        <authorList>
            <person name="Soares A.E.R."/>
            <person name="Aleixo A."/>
            <person name="Schneider P."/>
            <person name="Miyaki C.Y."/>
            <person name="Schneider M.P."/>
            <person name="Mello C."/>
            <person name="Vasconcelos A.T.R."/>
        </authorList>
    </citation>
    <scope>NUCLEOTIDE SEQUENCE</scope>
    <source>
        <tissue evidence="14">Muscle</tissue>
    </source>
</reference>
<feature type="transmembrane region" description="Helical" evidence="12">
    <location>
        <begin position="1225"/>
        <end position="1244"/>
    </location>
</feature>
<evidence type="ECO:0000256" key="6">
    <source>
        <dbReference type="ARBA" id="ARBA00022692"/>
    </source>
</evidence>
<feature type="compositionally biased region" description="Basic and acidic residues" evidence="11">
    <location>
        <begin position="383"/>
        <end position="412"/>
    </location>
</feature>
<evidence type="ECO:0000313" key="15">
    <source>
        <dbReference type="Proteomes" id="UP001145742"/>
    </source>
</evidence>
<accession>A0ABQ9DC65</accession>
<feature type="transmembrane region" description="Helical" evidence="12">
    <location>
        <begin position="1340"/>
        <end position="1359"/>
    </location>
</feature>
<protein>
    <submittedName>
        <fullName evidence="14">Nucleolar protein 14</fullName>
    </submittedName>
</protein>
<evidence type="ECO:0000256" key="8">
    <source>
        <dbReference type="ARBA" id="ARBA00023136"/>
    </source>
</evidence>
<feature type="transmembrane region" description="Helical" evidence="12">
    <location>
        <begin position="1256"/>
        <end position="1275"/>
    </location>
</feature>
<dbReference type="InterPro" id="IPR036259">
    <property type="entry name" value="MFS_trans_sf"/>
</dbReference>
<evidence type="ECO:0000256" key="12">
    <source>
        <dbReference type="SAM" id="Phobius"/>
    </source>
</evidence>
<comment type="function">
    <text evidence="10">Involved in nucleolar processing of pre-18S ribosomal RNA. Has a role in the nuclear export of 40S pre-ribosomal subunit to the cytoplasm.</text>
</comment>
<feature type="transmembrane region" description="Helical" evidence="12">
    <location>
        <begin position="927"/>
        <end position="949"/>
    </location>
</feature>
<evidence type="ECO:0000256" key="1">
    <source>
        <dbReference type="ARBA" id="ARBA00004141"/>
    </source>
</evidence>
<comment type="similarity">
    <text evidence="3">Belongs to the NOP14 family.</text>
</comment>
<evidence type="ECO:0000259" key="13">
    <source>
        <dbReference type="PROSITE" id="PS50850"/>
    </source>
</evidence>
<keyword evidence="4" id="KW-0690">Ribosome biogenesis</keyword>
<evidence type="ECO:0000256" key="9">
    <source>
        <dbReference type="ARBA" id="ARBA00023242"/>
    </source>
</evidence>
<feature type="compositionally biased region" description="Basic residues" evidence="11">
    <location>
        <begin position="1"/>
        <end position="11"/>
    </location>
</feature>
<evidence type="ECO:0000256" key="2">
    <source>
        <dbReference type="ARBA" id="ARBA00004604"/>
    </source>
</evidence>
<keyword evidence="15" id="KW-1185">Reference proteome</keyword>
<feature type="transmembrane region" description="Helical" evidence="12">
    <location>
        <begin position="1313"/>
        <end position="1334"/>
    </location>
</feature>
<evidence type="ECO:0000256" key="11">
    <source>
        <dbReference type="SAM" id="MobiDB-lite"/>
    </source>
</evidence>
<gene>
    <name evidence="14" type="primary">NOP14</name>
    <name evidence="14" type="ORF">WISP_56328</name>
</gene>
<dbReference type="PROSITE" id="PS50850">
    <property type="entry name" value="MFS"/>
    <property type="match status" value="1"/>
</dbReference>
<dbReference type="InterPro" id="IPR005829">
    <property type="entry name" value="Sugar_transporter_CS"/>
</dbReference>
<dbReference type="Pfam" id="PF07690">
    <property type="entry name" value="MFS_1"/>
    <property type="match status" value="1"/>
</dbReference>
<evidence type="ECO:0000256" key="5">
    <source>
        <dbReference type="ARBA" id="ARBA00022552"/>
    </source>
</evidence>
<dbReference type="InterPro" id="IPR011701">
    <property type="entry name" value="MFS"/>
</dbReference>
<evidence type="ECO:0000256" key="4">
    <source>
        <dbReference type="ARBA" id="ARBA00022517"/>
    </source>
</evidence>
<dbReference type="PROSITE" id="PS00216">
    <property type="entry name" value="SUGAR_TRANSPORT_1"/>
    <property type="match status" value="1"/>
</dbReference>
<organism evidence="14 15">
    <name type="scientific">Willisornis vidua</name>
    <name type="common">Xingu scale-backed antbird</name>
    <dbReference type="NCBI Taxonomy" id="1566151"/>
    <lineage>
        <taxon>Eukaryota</taxon>
        <taxon>Metazoa</taxon>
        <taxon>Chordata</taxon>
        <taxon>Craniata</taxon>
        <taxon>Vertebrata</taxon>
        <taxon>Euteleostomi</taxon>
        <taxon>Archelosauria</taxon>
        <taxon>Archosauria</taxon>
        <taxon>Dinosauria</taxon>
        <taxon>Saurischia</taxon>
        <taxon>Theropoda</taxon>
        <taxon>Coelurosauria</taxon>
        <taxon>Aves</taxon>
        <taxon>Neognathae</taxon>
        <taxon>Neoaves</taxon>
        <taxon>Telluraves</taxon>
        <taxon>Australaves</taxon>
        <taxon>Passeriformes</taxon>
        <taxon>Thamnophilidae</taxon>
        <taxon>Willisornis</taxon>
    </lineage>
</organism>
<feature type="compositionally biased region" description="Basic and acidic residues" evidence="11">
    <location>
        <begin position="185"/>
        <end position="216"/>
    </location>
</feature>
<dbReference type="Gene3D" id="1.20.1250.20">
    <property type="entry name" value="MFS general substrate transporter like domains"/>
    <property type="match status" value="1"/>
</dbReference>
<proteinExistence type="inferred from homology"/>
<keyword evidence="6 12" id="KW-0812">Transmembrane</keyword>
<feature type="transmembrane region" description="Helical" evidence="12">
    <location>
        <begin position="1188"/>
        <end position="1205"/>
    </location>
</feature>
<keyword evidence="5" id="KW-0698">rRNA processing</keyword>
<feature type="transmembrane region" description="Helical" evidence="12">
    <location>
        <begin position="1117"/>
        <end position="1136"/>
    </location>
</feature>
<evidence type="ECO:0000256" key="3">
    <source>
        <dbReference type="ARBA" id="ARBA00007466"/>
    </source>
</evidence>
<keyword evidence="9" id="KW-0539">Nucleus</keyword>
<keyword evidence="8 12" id="KW-0472">Membrane</keyword>
<dbReference type="InterPro" id="IPR007276">
    <property type="entry name" value="Nop14"/>
</dbReference>
<feature type="transmembrane region" description="Helical" evidence="12">
    <location>
        <begin position="1281"/>
        <end position="1301"/>
    </location>
</feature>
<dbReference type="EMBL" id="WHWB01033560">
    <property type="protein sequence ID" value="KAJ7419031.1"/>
    <property type="molecule type" value="Genomic_DNA"/>
</dbReference>
<keyword evidence="7 12" id="KW-1133">Transmembrane helix</keyword>
<name>A0ABQ9DC65_9PASS</name>
<dbReference type="PANTHER" id="PTHR23183:SF0">
    <property type="entry name" value="NUCLEOLAR PROTEIN 14"/>
    <property type="match status" value="1"/>
</dbReference>
<dbReference type="CDD" id="cd17389">
    <property type="entry name" value="MFS_MFSD10"/>
    <property type="match status" value="1"/>
</dbReference>
<feature type="region of interest" description="Disordered" evidence="11">
    <location>
        <begin position="161"/>
        <end position="216"/>
    </location>
</feature>
<feature type="region of interest" description="Disordered" evidence="11">
    <location>
        <begin position="231"/>
        <end position="426"/>
    </location>
</feature>
<feature type="region of interest" description="Disordered" evidence="11">
    <location>
        <begin position="1"/>
        <end position="21"/>
    </location>
</feature>
<dbReference type="PANTHER" id="PTHR23183">
    <property type="entry name" value="NOP14"/>
    <property type="match status" value="1"/>
</dbReference>
<dbReference type="Pfam" id="PF04147">
    <property type="entry name" value="Nop14"/>
    <property type="match status" value="1"/>
</dbReference>
<feature type="compositionally biased region" description="Basic and acidic residues" evidence="11">
    <location>
        <begin position="324"/>
        <end position="342"/>
    </location>
</feature>
<feature type="transmembrane region" description="Helical" evidence="12">
    <location>
        <begin position="989"/>
        <end position="1010"/>
    </location>
</feature>
<evidence type="ECO:0000256" key="10">
    <source>
        <dbReference type="ARBA" id="ARBA00024695"/>
    </source>
</evidence>
<feature type="domain" description="Major facilitator superfamily (MFS) profile" evidence="13">
    <location>
        <begin position="927"/>
        <end position="1364"/>
    </location>
</feature>
<evidence type="ECO:0000313" key="14">
    <source>
        <dbReference type="EMBL" id="KAJ7419031.1"/>
    </source>
</evidence>
<feature type="compositionally biased region" description="Acidic residues" evidence="11">
    <location>
        <begin position="343"/>
        <end position="382"/>
    </location>
</feature>
<sequence length="1366" mass="153864">MGKAAKRKRKASVPSKGPLKSAMAVVKSNPFEVKVNRQKFDILGRKTKNDVGLPGVSRSKAIKKRTHTLLKEYKEREKTNVFKDKRFGEYNTKITPEEKMIRRFALERQQNYGKKNIYNLNEEEELTHYGQSLAEIEKLNDIVDSDSDTEERGTLSAELTAAHFGGGGGLLRKKVSSGQQDEEEEKPKSRKELIEDMIARSKQEKQERQTRRESALELTEKLDKDWKEIQALMAHKPPKSERKDREAEKPKPDEYDMIVRELGFEMKAKPSERMKTEEELAKEEQARLQKLEADRLRRMRGIDEQADKKKPSHVSADDLADGFILDKDDRRLLSYKDGKINIENDEEEKEEEEDEEDGEEDNENEEEESEEESASEDEEDDAADSHSDLASDLESEKEASGNKEEKKQKTNENEPQNVEELDPKREAAKSELPYTFAVPESYETFKSLLAGRTIEQQLIILERIQKCNHPSLAVGNKAKLEKLFGFLLEYIGELATLDLPELRTIDKLVLPLYNLCQMFPEAASDSIKFILRDAAHEMEEIVEAKGRAPFPGLETCRITTLQDVIKGLFICCLFLEYVSLSKRFVPELINFLLGILHISLPKKQAQGYTVVHPFTPVGKNLELLLVCDKEDLESWQKENLPLSVVTRLKETSRTEMNHIRLSCLALCFGLIGKCAALYESLPSFHEIMHPVRILLTQHVTVNEYPEKLQEWYHSALKELENKVKHYTPLICEKKKPVPLKQYTPKIVKVLEFGRKQASSKKEQERKQLIQRHKRELKGAIREIRKDNQFLARMQLSEIMERDSARKRKVKELLGSLATQEALLDGGTEAAPELGIAELEWSSGQRLCQPQELLGLPSSSSALAFGKDKRMQEKSARYSYERPAEGFLLTGYKCNSFLKQSTWNMALQEKGTSTSSMDNKQEQNCNRVITIVFLGLFIDLLGFALILPLFPSILDYYSQTEDGFYLSLQRGVDWFAGMAGIPPERKYNSVLFGGLIGSIFSILQFFSSPLTGAVSDHLGRRPVILMTVVRVTFLAMASHYTVEGLVVSTKLELIIGGISKGNVSLSTAIIADLHSPKARSKGMAMIGVAFSLGFTLGPMIGAYLAMETQKGEVFYLRSALVALMFSVADLIFIFLLLPETLPREKRVSSVTSGFQAAADLLSPLALFQFSAVTRGKESPSEENLQNLKILGLAYFLYLFLFSGLEYTLSFLTHQRFHFSSMQQGKMFFFIGITMAVVQGGYARRIKPGNEIRAVKRAILLLIPAFLLIGWAANVTMLSVGLLLYSFAAAIVIPCLSAVVSGYGTASQKGRVMGILRSLGALARALGPILAAAVYWLAGAEICFTACGVLFLVPFVLLGSIKQQIKEE</sequence>
<comment type="caution">
    <text evidence="14">The sequence shown here is derived from an EMBL/GenBank/DDBJ whole genome shotgun (WGS) entry which is preliminary data.</text>
</comment>
<feature type="compositionally biased region" description="Basic and acidic residues" evidence="11">
    <location>
        <begin position="238"/>
        <end position="309"/>
    </location>
</feature>
<dbReference type="Proteomes" id="UP001145742">
    <property type="component" value="Unassembled WGS sequence"/>
</dbReference>